<reference evidence="2 3" key="1">
    <citation type="submission" date="2022-10" db="EMBL/GenBank/DDBJ databases">
        <title>Alteromonas sp. chi3 Genome sequencing.</title>
        <authorList>
            <person name="Park S."/>
        </authorList>
    </citation>
    <scope>NUCLEOTIDE SEQUENCE [LARGE SCALE GENOMIC DNA]</scope>
    <source>
        <strain evidence="3">chi3</strain>
    </source>
</reference>
<keyword evidence="3" id="KW-1185">Reference proteome</keyword>
<sequence>MKYTEWLVQEFPELADSSSVKRFNYVKEAKAETRRLRIMASIPKTLCTFILGYCIGFAFKKYTNFDLGVVIVIAVTFSVLVFGAFSNKLEDRIIQKKLTELVKRDSE</sequence>
<keyword evidence="1" id="KW-0472">Membrane</keyword>
<feature type="transmembrane region" description="Helical" evidence="1">
    <location>
        <begin position="38"/>
        <end position="59"/>
    </location>
</feature>
<evidence type="ECO:0000313" key="3">
    <source>
        <dbReference type="Proteomes" id="UP001218788"/>
    </source>
</evidence>
<proteinExistence type="predicted"/>
<protein>
    <submittedName>
        <fullName evidence="2">Uncharacterized protein</fullName>
    </submittedName>
</protein>
<dbReference type="EMBL" id="JAQQXP010000001">
    <property type="protein sequence ID" value="MDC8829380.1"/>
    <property type="molecule type" value="Genomic_DNA"/>
</dbReference>
<accession>A0ABT5KX88</accession>
<dbReference type="RefSeq" id="WP_273637744.1">
    <property type="nucleotide sequence ID" value="NZ_JAQQXP010000001.1"/>
</dbReference>
<comment type="caution">
    <text evidence="2">The sequence shown here is derived from an EMBL/GenBank/DDBJ whole genome shotgun (WGS) entry which is preliminary data.</text>
</comment>
<organism evidence="2 3">
    <name type="scientific">Alteromonas gilva</name>
    <dbReference type="NCBI Taxonomy" id="2987522"/>
    <lineage>
        <taxon>Bacteria</taxon>
        <taxon>Pseudomonadati</taxon>
        <taxon>Pseudomonadota</taxon>
        <taxon>Gammaproteobacteria</taxon>
        <taxon>Alteromonadales</taxon>
        <taxon>Alteromonadaceae</taxon>
        <taxon>Alteromonas/Salinimonas group</taxon>
        <taxon>Alteromonas</taxon>
    </lineage>
</organism>
<name>A0ABT5KX88_9ALTE</name>
<keyword evidence="1" id="KW-1133">Transmembrane helix</keyword>
<dbReference type="Proteomes" id="UP001218788">
    <property type="component" value="Unassembled WGS sequence"/>
</dbReference>
<feature type="transmembrane region" description="Helical" evidence="1">
    <location>
        <begin position="65"/>
        <end position="85"/>
    </location>
</feature>
<gene>
    <name evidence="2" type="ORF">OIK42_01270</name>
</gene>
<evidence type="ECO:0000313" key="2">
    <source>
        <dbReference type="EMBL" id="MDC8829380.1"/>
    </source>
</evidence>
<keyword evidence="1" id="KW-0812">Transmembrane</keyword>
<evidence type="ECO:0000256" key="1">
    <source>
        <dbReference type="SAM" id="Phobius"/>
    </source>
</evidence>